<dbReference type="Gene3D" id="3.40.1260.20">
    <property type="entry name" value="Ribonuclease E, catalytic domain"/>
    <property type="match status" value="1"/>
</dbReference>
<accession>A0AAJ4W9N1</accession>
<keyword evidence="5" id="KW-0963">Cytoplasm</keyword>
<dbReference type="PROSITE" id="PS50126">
    <property type="entry name" value="S1"/>
    <property type="match status" value="1"/>
</dbReference>
<evidence type="ECO:0000256" key="13">
    <source>
        <dbReference type="ARBA" id="ARBA00022801"/>
    </source>
</evidence>
<sequence length="489" mass="55291">MTAELLVNVTPSETRVAFIAGGILQEIHIDRESKRGIVGNIYKGRVSRVLPGMQAAFVDIGLDKAAFLHASDIMPHTECIADNEQKQFHVRDITELVRQGQDLVVQVVKDPLGTKGARLTTDITLPSRYLVFMPGASHVGVSQRIESEEERERLKQIVAAYCDETGGFIIRTAAEGVCSEELAQDAAFLKRLWGKVIERKSRGGTKNMLYGELALTQRVLRDFVGESLDRIRVDSRLTYDSLAEFTTEFMPQMTAKLERYTGKQPIFDLYDVENEIQRALDRKVELKSGGYLIIDQTEAMTTIDINTGAFVGHRNLDETIFNTNIEATQAIARQLRLRNLGGIIIIDFIDMTNEDHRRRVLHSLEQALSKDRVKTSINDFSALGLVEMTRKRTRESLEHVLCSECPSCRGRGWVKTVETVCYEILREIVRVHHAYDADRFLVYASPAVGEALKSEESYSVAEVELFVGKQVKIQIEPLYNREQFDVVMM</sequence>
<evidence type="ECO:0000256" key="10">
    <source>
        <dbReference type="ARBA" id="ARBA00022723"/>
    </source>
</evidence>
<dbReference type="AlphaFoldDB" id="A0AAJ4W9N1"/>
<dbReference type="RefSeq" id="WP_047782016.1">
    <property type="nucleotide sequence ID" value="NZ_FOLW01000003.1"/>
</dbReference>
<dbReference type="Pfam" id="PF10150">
    <property type="entry name" value="RNase_E_G"/>
    <property type="match status" value="1"/>
</dbReference>
<dbReference type="GO" id="GO:0000049">
    <property type="term" value="F:tRNA binding"/>
    <property type="evidence" value="ECO:0007669"/>
    <property type="project" value="UniProtKB-KW"/>
</dbReference>
<evidence type="ECO:0000256" key="4">
    <source>
        <dbReference type="ARBA" id="ARBA00017719"/>
    </source>
</evidence>
<dbReference type="GO" id="GO:0008033">
    <property type="term" value="P:tRNA processing"/>
    <property type="evidence" value="ECO:0007669"/>
    <property type="project" value="UniProtKB-KW"/>
</dbReference>
<keyword evidence="13" id="KW-0378">Hydrolase</keyword>
<dbReference type="GO" id="GO:0006364">
    <property type="term" value="P:rRNA processing"/>
    <property type="evidence" value="ECO:0007669"/>
    <property type="project" value="UniProtKB-KW"/>
</dbReference>
<dbReference type="Gene3D" id="2.40.50.140">
    <property type="entry name" value="Nucleic acid-binding proteins"/>
    <property type="match status" value="1"/>
</dbReference>
<dbReference type="GO" id="GO:0016787">
    <property type="term" value="F:hydrolase activity"/>
    <property type="evidence" value="ECO:0007669"/>
    <property type="project" value="UniProtKB-KW"/>
</dbReference>
<dbReference type="NCBIfam" id="NF008689">
    <property type="entry name" value="PRK11712.1"/>
    <property type="match status" value="1"/>
</dbReference>
<dbReference type="InterPro" id="IPR004659">
    <property type="entry name" value="RNase_E/G"/>
</dbReference>
<dbReference type="FunFam" id="2.40.50.140:FF:000028">
    <property type="entry name" value="Ribonuclease G"/>
    <property type="match status" value="1"/>
</dbReference>
<dbReference type="GO" id="GO:0004540">
    <property type="term" value="F:RNA nuclease activity"/>
    <property type="evidence" value="ECO:0007669"/>
    <property type="project" value="InterPro"/>
</dbReference>
<comment type="similarity">
    <text evidence="3">Belongs to the RNase E/G family. RNase G subfamily.</text>
</comment>
<comment type="subcellular location">
    <subcellularLocation>
        <location evidence="2">Cytoplasm</location>
    </subcellularLocation>
</comment>
<dbReference type="GO" id="GO:0046872">
    <property type="term" value="F:metal ion binding"/>
    <property type="evidence" value="ECO:0007669"/>
    <property type="project" value="UniProtKB-KW"/>
</dbReference>
<evidence type="ECO:0000256" key="1">
    <source>
        <dbReference type="ARBA" id="ARBA00001946"/>
    </source>
</evidence>
<dbReference type="GO" id="GO:0004519">
    <property type="term" value="F:endonuclease activity"/>
    <property type="evidence" value="ECO:0007669"/>
    <property type="project" value="UniProtKB-KW"/>
</dbReference>
<evidence type="ECO:0000256" key="14">
    <source>
        <dbReference type="ARBA" id="ARBA00022842"/>
    </source>
</evidence>
<organism evidence="17 18">
    <name type="scientific">Pragia fontium DSM 5563 = ATCC 49100</name>
    <dbReference type="NCBI Taxonomy" id="1122977"/>
    <lineage>
        <taxon>Bacteria</taxon>
        <taxon>Pseudomonadati</taxon>
        <taxon>Pseudomonadota</taxon>
        <taxon>Gammaproteobacteria</taxon>
        <taxon>Enterobacterales</taxon>
        <taxon>Budviciaceae</taxon>
        <taxon>Pragia</taxon>
    </lineage>
</organism>
<dbReference type="EMBL" id="FOLW01000003">
    <property type="protein sequence ID" value="SFC59443.1"/>
    <property type="molecule type" value="Genomic_DNA"/>
</dbReference>
<keyword evidence="10" id="KW-0479">Metal-binding</keyword>
<evidence type="ECO:0000313" key="17">
    <source>
        <dbReference type="EMBL" id="SFC59443.1"/>
    </source>
</evidence>
<dbReference type="FunFam" id="3.40.1260.20:FF:000001">
    <property type="entry name" value="Ribonuclease G Rng"/>
    <property type="match status" value="1"/>
</dbReference>
<evidence type="ECO:0000256" key="5">
    <source>
        <dbReference type="ARBA" id="ARBA00022490"/>
    </source>
</evidence>
<keyword evidence="12" id="KW-0255">Endonuclease</keyword>
<feature type="domain" description="S1 motif" evidence="16">
    <location>
        <begin position="39"/>
        <end position="128"/>
    </location>
</feature>
<dbReference type="NCBIfam" id="TIGR00757">
    <property type="entry name" value="RNaseEG"/>
    <property type="match status" value="1"/>
</dbReference>
<keyword evidence="6" id="KW-0698">rRNA processing</keyword>
<dbReference type="Pfam" id="PF00575">
    <property type="entry name" value="S1"/>
    <property type="match status" value="1"/>
</dbReference>
<keyword evidence="15" id="KW-0694">RNA-binding</keyword>
<evidence type="ECO:0000256" key="3">
    <source>
        <dbReference type="ARBA" id="ARBA00005663"/>
    </source>
</evidence>
<evidence type="ECO:0000256" key="9">
    <source>
        <dbReference type="ARBA" id="ARBA00022722"/>
    </source>
</evidence>
<comment type="cofactor">
    <cofactor evidence="1">
        <name>Mg(2+)</name>
        <dbReference type="ChEBI" id="CHEBI:18420"/>
    </cofactor>
</comment>
<evidence type="ECO:0000259" key="16">
    <source>
        <dbReference type="PROSITE" id="PS50126"/>
    </source>
</evidence>
<keyword evidence="9" id="KW-0540">Nuclease</keyword>
<dbReference type="GO" id="GO:0005737">
    <property type="term" value="C:cytoplasm"/>
    <property type="evidence" value="ECO:0007669"/>
    <property type="project" value="UniProtKB-SubCell"/>
</dbReference>
<evidence type="ECO:0000256" key="12">
    <source>
        <dbReference type="ARBA" id="ARBA00022759"/>
    </source>
</evidence>
<evidence type="ECO:0000256" key="7">
    <source>
        <dbReference type="ARBA" id="ARBA00022555"/>
    </source>
</evidence>
<dbReference type="CDD" id="cd04453">
    <property type="entry name" value="S1_RNase_E"/>
    <property type="match status" value="1"/>
</dbReference>
<evidence type="ECO:0000256" key="15">
    <source>
        <dbReference type="ARBA" id="ARBA00022884"/>
    </source>
</evidence>
<dbReference type="InterPro" id="IPR003029">
    <property type="entry name" value="S1_domain"/>
</dbReference>
<evidence type="ECO:0000313" key="18">
    <source>
        <dbReference type="Proteomes" id="UP000226420"/>
    </source>
</evidence>
<name>A0AAJ4W9N1_9GAMM</name>
<comment type="caution">
    <text evidence="17">The sequence shown here is derived from an EMBL/GenBank/DDBJ whole genome shotgun (WGS) entry which is preliminary data.</text>
</comment>
<keyword evidence="11" id="KW-0699">rRNA-binding</keyword>
<dbReference type="Proteomes" id="UP000226420">
    <property type="component" value="Unassembled WGS sequence"/>
</dbReference>
<dbReference type="InterPro" id="IPR019307">
    <property type="entry name" value="RNA-bd_AU-1/RNase_E/G"/>
</dbReference>
<dbReference type="PANTHER" id="PTHR30001:SF0">
    <property type="entry name" value="RIBONUCLEASE G"/>
    <property type="match status" value="1"/>
</dbReference>
<evidence type="ECO:0000256" key="2">
    <source>
        <dbReference type="ARBA" id="ARBA00004496"/>
    </source>
</evidence>
<dbReference type="GO" id="GO:0019843">
    <property type="term" value="F:rRNA binding"/>
    <property type="evidence" value="ECO:0007669"/>
    <property type="project" value="UniProtKB-KW"/>
</dbReference>
<proteinExistence type="inferred from homology"/>
<protein>
    <recommendedName>
        <fullName evidence="4">Ribonuclease G</fullName>
    </recommendedName>
</protein>
<dbReference type="SUPFAM" id="SSF50249">
    <property type="entry name" value="Nucleic acid-binding proteins"/>
    <property type="match status" value="1"/>
</dbReference>
<evidence type="ECO:0000256" key="11">
    <source>
        <dbReference type="ARBA" id="ARBA00022730"/>
    </source>
</evidence>
<keyword evidence="7" id="KW-0820">tRNA-binding</keyword>
<keyword evidence="8" id="KW-0819">tRNA processing</keyword>
<dbReference type="InterPro" id="IPR012340">
    <property type="entry name" value="NA-bd_OB-fold"/>
</dbReference>
<gene>
    <name evidence="17" type="ORF">SAMN02745723_10360</name>
</gene>
<evidence type="ECO:0000256" key="8">
    <source>
        <dbReference type="ARBA" id="ARBA00022694"/>
    </source>
</evidence>
<dbReference type="SMART" id="SM00316">
    <property type="entry name" value="S1"/>
    <property type="match status" value="1"/>
</dbReference>
<keyword evidence="14" id="KW-0460">Magnesium</keyword>
<evidence type="ECO:0000256" key="6">
    <source>
        <dbReference type="ARBA" id="ARBA00022552"/>
    </source>
</evidence>
<dbReference type="PANTHER" id="PTHR30001">
    <property type="entry name" value="RIBONUCLEASE"/>
    <property type="match status" value="1"/>
</dbReference>
<reference evidence="17 18" key="1">
    <citation type="submission" date="2016-10" db="EMBL/GenBank/DDBJ databases">
        <authorList>
            <person name="Varghese N."/>
            <person name="Submissions S."/>
        </authorList>
    </citation>
    <scope>NUCLEOTIDE SEQUENCE [LARGE SCALE GENOMIC DNA]</scope>
    <source>
        <strain evidence="17 18">DSM 5563</strain>
    </source>
</reference>